<dbReference type="PATRIC" id="fig|362837.3.peg.728"/>
<evidence type="ECO:0008006" key="3">
    <source>
        <dbReference type="Google" id="ProtNLM"/>
    </source>
</evidence>
<accession>A0A0M3SJE6</accession>
<organism evidence="1 2">
    <name type="scientific">Spiroplasma cantharicola</name>
    <dbReference type="NCBI Taxonomy" id="362837"/>
    <lineage>
        <taxon>Bacteria</taxon>
        <taxon>Bacillati</taxon>
        <taxon>Mycoplasmatota</taxon>
        <taxon>Mollicutes</taxon>
        <taxon>Entomoplasmatales</taxon>
        <taxon>Spiroplasmataceae</taxon>
        <taxon>Spiroplasma</taxon>
    </lineage>
</organism>
<dbReference type="InterPro" id="IPR036388">
    <property type="entry name" value="WH-like_DNA-bd_sf"/>
</dbReference>
<protein>
    <recommendedName>
        <fullName evidence="3">HTH rpiR-type domain-containing protein</fullName>
    </recommendedName>
</protein>
<dbReference type="SUPFAM" id="SSF46689">
    <property type="entry name" value="Homeodomain-like"/>
    <property type="match status" value="1"/>
</dbReference>
<name>A0A0M3SJE6_9MOLU</name>
<dbReference type="KEGG" id="scj:SCANT_v1c07120"/>
<dbReference type="RefSeq" id="WP_053946370.1">
    <property type="nucleotide sequence ID" value="NZ_CP012622.1"/>
</dbReference>
<dbReference type="OrthoDB" id="388934at2"/>
<proteinExistence type="predicted"/>
<dbReference type="EMBL" id="CP012622">
    <property type="protein sequence ID" value="ALD66618.1"/>
    <property type="molecule type" value="Genomic_DNA"/>
</dbReference>
<evidence type="ECO:0000313" key="1">
    <source>
        <dbReference type="EMBL" id="ALD66618.1"/>
    </source>
</evidence>
<reference evidence="1 2" key="1">
    <citation type="journal article" date="2015" name="Genome Announc.">
        <title>Complete Genome Sequence of Spiroplasma cantharicola CC-1T (DSM 21588), a Bacterium Isolated from Soldier Beetle (Cantharis carolinus).</title>
        <authorList>
            <person name="Lo W.S."/>
            <person name="Liu P.Y."/>
            <person name="Kuo C.H."/>
        </authorList>
    </citation>
    <scope>NUCLEOTIDE SEQUENCE [LARGE SCALE GENOMIC DNA]</scope>
    <source>
        <strain evidence="1 2">CC-1</strain>
    </source>
</reference>
<dbReference type="AlphaFoldDB" id="A0A0M3SJE6"/>
<keyword evidence="2" id="KW-1185">Reference proteome</keyword>
<dbReference type="InterPro" id="IPR009057">
    <property type="entry name" value="Homeodomain-like_sf"/>
</dbReference>
<dbReference type="Gene3D" id="1.10.10.10">
    <property type="entry name" value="Winged helix-like DNA-binding domain superfamily/Winged helix DNA-binding domain"/>
    <property type="match status" value="1"/>
</dbReference>
<dbReference type="Proteomes" id="UP000063919">
    <property type="component" value="Chromosome"/>
</dbReference>
<evidence type="ECO:0000313" key="2">
    <source>
        <dbReference type="Proteomes" id="UP000063919"/>
    </source>
</evidence>
<sequence length="249" mass="29645">MNSIYTRIDNLGRENRNTIYRIISKKILEDFSNGIFRTQDDLAYICNCSKATITAFSKAALVSGYRELQIRLKIEYENNFDSNKSNINQIEKEFSTTIQHLEKWAIANFEKIESFFSGNTKNEFHIFSGYQTYYSTYFLEDILEKNNMNVRLIKLDKDIISIKSKNYNEINSIFILSGRDTDSLRGFFEYVYNKNSNIIVIASLNWEHYLNSKKVRSIYFDNEHFSKGYLDRNFQLIYLWKYLDFKLNL</sequence>
<gene>
    <name evidence="1" type="ORF">SCANT_v1c07120</name>
</gene>
<dbReference type="STRING" id="362837.SCANT_v1c07120"/>